<keyword evidence="3" id="KW-0233">DNA recombination</keyword>
<keyword evidence="2" id="KW-0238">DNA-binding</keyword>
<dbReference type="InterPro" id="IPR010998">
    <property type="entry name" value="Integrase_recombinase_N"/>
</dbReference>
<evidence type="ECO:0000259" key="5">
    <source>
        <dbReference type="Pfam" id="PF13102"/>
    </source>
</evidence>
<organism evidence="6 7">
    <name type="scientific">Polaribacter marinus</name>
    <dbReference type="NCBI Taxonomy" id="2916838"/>
    <lineage>
        <taxon>Bacteria</taxon>
        <taxon>Pseudomonadati</taxon>
        <taxon>Bacteroidota</taxon>
        <taxon>Flavobacteriia</taxon>
        <taxon>Flavobacteriales</taxon>
        <taxon>Flavobacteriaceae</taxon>
    </lineage>
</organism>
<dbReference type="Proteomes" id="UP001139369">
    <property type="component" value="Unassembled WGS sequence"/>
</dbReference>
<name>A0A9X2AID4_9FLAO</name>
<gene>
    <name evidence="6" type="ORF">MC378_04645</name>
</gene>
<evidence type="ECO:0000313" key="7">
    <source>
        <dbReference type="Proteomes" id="UP001139369"/>
    </source>
</evidence>
<reference evidence="6" key="1">
    <citation type="submission" date="2022-02" db="EMBL/GenBank/DDBJ databases">
        <title>Polaribacter sp. MSW13, isolated from seawater.</title>
        <authorList>
            <person name="Kristyanto S."/>
            <person name="Jung J."/>
            <person name="Jeon C.O."/>
        </authorList>
    </citation>
    <scope>NUCLEOTIDE SEQUENCE</scope>
    <source>
        <strain evidence="6">MSW13</strain>
    </source>
</reference>
<keyword evidence="7" id="KW-1185">Reference proteome</keyword>
<dbReference type="AlphaFoldDB" id="A0A9X2AID4"/>
<feature type="domain" description="Phage integrase SAM-like" evidence="5">
    <location>
        <begin position="108"/>
        <end position="197"/>
    </location>
</feature>
<dbReference type="GO" id="GO:0003677">
    <property type="term" value="F:DNA binding"/>
    <property type="evidence" value="ECO:0007669"/>
    <property type="project" value="UniProtKB-KW"/>
</dbReference>
<dbReference type="InterPro" id="IPR050090">
    <property type="entry name" value="Tyrosine_recombinase_XerCD"/>
</dbReference>
<dbReference type="InterPro" id="IPR013762">
    <property type="entry name" value="Integrase-like_cat_sf"/>
</dbReference>
<sequence length="418" mass="47893">MASIKYLIQSDKEVVQIYIRLSIGRAKYFKRKVGFTLKSVDWNKQKGMPKLNNNGNKKIASDLRGLTTFIYDALNNAASNGEQINGGWLTSQIDIHFNRVQIVDLDKLLIYCNKFISSMKKSGIALNTVKKYQTTINKIEAFELVSNKTFLVKDVNISFGENFLNYLRVDCKYQDNTASRIIGYVKTICFNAEVNGIRVSPQLKKIKGLKTVKMPFVYLTFEEIEKIKNTLYENPLHQVVADWLIISCYTGQRISDLLRMNSSMIIKEQGFEFIYLTQVKTKSIVQIPIDKNVKEILNKYKGEFPPRVSKHDHSNMVMYNRILKKVCKTAGIVEIVKGNLYNEETERMEVGMYPKNLLISSHVGRRSYASNFFGKIPTPLLMNITGHSSESMFMKYIHKTSSDMSIQLAKILSASNIK</sequence>
<dbReference type="InterPro" id="IPR011010">
    <property type="entry name" value="DNA_brk_join_enz"/>
</dbReference>
<accession>A0A9X2AID4</accession>
<dbReference type="Gene3D" id="1.10.150.130">
    <property type="match status" value="1"/>
</dbReference>
<dbReference type="RefSeq" id="WP_242177558.1">
    <property type="nucleotide sequence ID" value="NZ_JAKQYM010000002.1"/>
</dbReference>
<feature type="domain" description="Tyr recombinase" evidence="4">
    <location>
        <begin position="218"/>
        <end position="400"/>
    </location>
</feature>
<evidence type="ECO:0000313" key="6">
    <source>
        <dbReference type="EMBL" id="MCI2228446.1"/>
    </source>
</evidence>
<dbReference type="Pfam" id="PF00589">
    <property type="entry name" value="Phage_integrase"/>
    <property type="match status" value="1"/>
</dbReference>
<evidence type="ECO:0000256" key="1">
    <source>
        <dbReference type="ARBA" id="ARBA00008857"/>
    </source>
</evidence>
<dbReference type="GO" id="GO:0015074">
    <property type="term" value="P:DNA integration"/>
    <property type="evidence" value="ECO:0007669"/>
    <property type="project" value="InterPro"/>
</dbReference>
<dbReference type="InterPro" id="IPR002104">
    <property type="entry name" value="Integrase_catalytic"/>
</dbReference>
<dbReference type="EMBL" id="JAKQYM010000002">
    <property type="protein sequence ID" value="MCI2228446.1"/>
    <property type="molecule type" value="Genomic_DNA"/>
</dbReference>
<comment type="similarity">
    <text evidence="1">Belongs to the 'phage' integrase family.</text>
</comment>
<dbReference type="PANTHER" id="PTHR30349:SF64">
    <property type="entry name" value="PROPHAGE INTEGRASE INTD-RELATED"/>
    <property type="match status" value="1"/>
</dbReference>
<dbReference type="Pfam" id="PF13102">
    <property type="entry name" value="Phage_int_SAM_5"/>
    <property type="match status" value="1"/>
</dbReference>
<dbReference type="InterPro" id="IPR025269">
    <property type="entry name" value="SAM-like_dom"/>
</dbReference>
<dbReference type="Gene3D" id="1.10.443.10">
    <property type="entry name" value="Intergrase catalytic core"/>
    <property type="match status" value="1"/>
</dbReference>
<dbReference type="SUPFAM" id="SSF56349">
    <property type="entry name" value="DNA breaking-rejoining enzymes"/>
    <property type="match status" value="1"/>
</dbReference>
<evidence type="ECO:0000259" key="4">
    <source>
        <dbReference type="Pfam" id="PF00589"/>
    </source>
</evidence>
<comment type="caution">
    <text evidence="6">The sequence shown here is derived from an EMBL/GenBank/DDBJ whole genome shotgun (WGS) entry which is preliminary data.</text>
</comment>
<protein>
    <submittedName>
        <fullName evidence="6">Site-specific integrase</fullName>
    </submittedName>
</protein>
<dbReference type="PANTHER" id="PTHR30349">
    <property type="entry name" value="PHAGE INTEGRASE-RELATED"/>
    <property type="match status" value="1"/>
</dbReference>
<dbReference type="GO" id="GO:0006310">
    <property type="term" value="P:DNA recombination"/>
    <property type="evidence" value="ECO:0007669"/>
    <property type="project" value="UniProtKB-KW"/>
</dbReference>
<proteinExistence type="inferred from homology"/>
<evidence type="ECO:0000256" key="2">
    <source>
        <dbReference type="ARBA" id="ARBA00023125"/>
    </source>
</evidence>
<evidence type="ECO:0000256" key="3">
    <source>
        <dbReference type="ARBA" id="ARBA00023172"/>
    </source>
</evidence>